<name>A0A1C3W4X0_9BRAD</name>
<dbReference type="EMBL" id="FMAE01000005">
    <property type="protein sequence ID" value="SCB34908.1"/>
    <property type="molecule type" value="Genomic_DNA"/>
</dbReference>
<gene>
    <name evidence="1" type="ORF">GA0061099_1005246</name>
</gene>
<protein>
    <submittedName>
        <fullName evidence="1">Uncharacterized protein</fullName>
    </submittedName>
</protein>
<sequence>MIVSVLAAALLMGPPVPGLVQPPIQQVQYGVPRHPPPCGHGWDLSARDGMCYPNGALPPQEQAARQYYHRGGGGYGGGYGRHPVRCGHGADVDIRDGRCYPNGTVPPQFQQGRQGYYGYGDYYHRPRRHYY</sequence>
<accession>A0A1C3W4X0</accession>
<dbReference type="AlphaFoldDB" id="A0A1C3W4X0"/>
<evidence type="ECO:0000313" key="1">
    <source>
        <dbReference type="EMBL" id="SCB34908.1"/>
    </source>
</evidence>
<evidence type="ECO:0000313" key="2">
    <source>
        <dbReference type="Proteomes" id="UP000183174"/>
    </source>
</evidence>
<dbReference type="Proteomes" id="UP000183174">
    <property type="component" value="Unassembled WGS sequence"/>
</dbReference>
<reference evidence="1 2" key="1">
    <citation type="submission" date="2016-08" db="EMBL/GenBank/DDBJ databases">
        <authorList>
            <person name="Seilhamer J.J."/>
        </authorList>
    </citation>
    <scope>NUCLEOTIDE SEQUENCE [LARGE SCALE GENOMIC DNA]</scope>
    <source>
        <strain evidence="1 2">CCBAU 10071</strain>
    </source>
</reference>
<organism evidence="1 2">
    <name type="scientific">Bradyrhizobium yuanmingense</name>
    <dbReference type="NCBI Taxonomy" id="108015"/>
    <lineage>
        <taxon>Bacteria</taxon>
        <taxon>Pseudomonadati</taxon>
        <taxon>Pseudomonadota</taxon>
        <taxon>Alphaproteobacteria</taxon>
        <taxon>Hyphomicrobiales</taxon>
        <taxon>Nitrobacteraceae</taxon>
        <taxon>Bradyrhizobium</taxon>
    </lineage>
</organism>
<proteinExistence type="predicted"/>